<evidence type="ECO:0000313" key="1">
    <source>
        <dbReference type="EMBL" id="PES42495.1"/>
    </source>
</evidence>
<gene>
    <name evidence="1" type="ORF">CN497_00895</name>
</gene>
<sequence>MSSFGVLKNKRSIMIVKRMVKAQIFAQKRIKKHGKTAVLTSSILLASCPSSDKKRYDSGDSLKHWVFF</sequence>
<dbReference type="Proteomes" id="UP000220341">
    <property type="component" value="Unassembled WGS sequence"/>
</dbReference>
<organism evidence="1 2">
    <name type="scientific">Priestia megaterium</name>
    <name type="common">Bacillus megaterium</name>
    <dbReference type="NCBI Taxonomy" id="1404"/>
    <lineage>
        <taxon>Bacteria</taxon>
        <taxon>Bacillati</taxon>
        <taxon>Bacillota</taxon>
        <taxon>Bacilli</taxon>
        <taxon>Bacillales</taxon>
        <taxon>Bacillaceae</taxon>
        <taxon>Priestia</taxon>
    </lineage>
</organism>
<dbReference type="EMBL" id="NTYW01000003">
    <property type="protein sequence ID" value="PES42495.1"/>
    <property type="molecule type" value="Genomic_DNA"/>
</dbReference>
<comment type="caution">
    <text evidence="1">The sequence shown here is derived from an EMBL/GenBank/DDBJ whole genome shotgun (WGS) entry which is preliminary data.</text>
</comment>
<dbReference type="AlphaFoldDB" id="A0A2A9XYN6"/>
<evidence type="ECO:0000313" key="2">
    <source>
        <dbReference type="Proteomes" id="UP000220341"/>
    </source>
</evidence>
<reference evidence="1 2" key="1">
    <citation type="submission" date="2017-09" db="EMBL/GenBank/DDBJ databases">
        <title>Large-scale bioinformatics analysis of Bacillus genomes uncovers conserved roles of natural products in bacterial physiology.</title>
        <authorList>
            <consortium name="Agbiome Team Llc"/>
            <person name="Bleich R.M."/>
            <person name="Kirk G.J."/>
            <person name="Santa Maria K.C."/>
            <person name="Allen S.E."/>
            <person name="Farag S."/>
            <person name="Shank E.A."/>
            <person name="Bowers A."/>
        </authorList>
    </citation>
    <scope>NUCLEOTIDE SEQUENCE [LARGE SCALE GENOMIC DNA]</scope>
    <source>
        <strain evidence="1 2">AFS003013</strain>
    </source>
</reference>
<protein>
    <submittedName>
        <fullName evidence="1">Uncharacterized protein</fullName>
    </submittedName>
</protein>
<accession>A0A2A9XYN6</accession>
<proteinExistence type="predicted"/>
<name>A0A2A9XYN6_PRIMG</name>